<dbReference type="EMBL" id="CAWUPB010001173">
    <property type="protein sequence ID" value="CAK7348786.1"/>
    <property type="molecule type" value="Genomic_DNA"/>
</dbReference>
<feature type="region of interest" description="Disordered" evidence="1">
    <location>
        <begin position="80"/>
        <end position="115"/>
    </location>
</feature>
<keyword evidence="3" id="KW-1185">Reference proteome</keyword>
<accession>A0AAV1SBN5</accession>
<dbReference type="AlphaFoldDB" id="A0AAV1SBN5"/>
<sequence>MTDKHAKCCVNLWMQPDRKLQTRVTMIGCSNFAWQEKFVYTVSENFLRSKNLSAVQLQPPLRIEKEGRYDTDDEYVSYYDDPRYDSSYESNKDGDTDGIKEETPEPEGFKASTSLQVSKGSKSKGVLSLDATVWKEYIKFIGSTKRQNAPLYYDEFMGLKGKRAQYREKRNHHAWLCFASTRNKEDD</sequence>
<feature type="compositionally biased region" description="Basic and acidic residues" evidence="1">
    <location>
        <begin position="80"/>
        <end position="103"/>
    </location>
</feature>
<protein>
    <submittedName>
        <fullName evidence="2">Uncharacterized protein</fullName>
    </submittedName>
</protein>
<gene>
    <name evidence="2" type="ORF">DCAF_LOCUS21493</name>
</gene>
<reference evidence="2 3" key="1">
    <citation type="submission" date="2024-01" db="EMBL/GenBank/DDBJ databases">
        <authorList>
            <person name="Waweru B."/>
        </authorList>
    </citation>
    <scope>NUCLEOTIDE SEQUENCE [LARGE SCALE GENOMIC DNA]</scope>
</reference>
<evidence type="ECO:0000256" key="1">
    <source>
        <dbReference type="SAM" id="MobiDB-lite"/>
    </source>
</evidence>
<comment type="caution">
    <text evidence="2">The sequence shown here is derived from an EMBL/GenBank/DDBJ whole genome shotgun (WGS) entry which is preliminary data.</text>
</comment>
<proteinExistence type="predicted"/>
<dbReference type="Proteomes" id="UP001314170">
    <property type="component" value="Unassembled WGS sequence"/>
</dbReference>
<organism evidence="2 3">
    <name type="scientific">Dovyalis caffra</name>
    <dbReference type="NCBI Taxonomy" id="77055"/>
    <lineage>
        <taxon>Eukaryota</taxon>
        <taxon>Viridiplantae</taxon>
        <taxon>Streptophyta</taxon>
        <taxon>Embryophyta</taxon>
        <taxon>Tracheophyta</taxon>
        <taxon>Spermatophyta</taxon>
        <taxon>Magnoliopsida</taxon>
        <taxon>eudicotyledons</taxon>
        <taxon>Gunneridae</taxon>
        <taxon>Pentapetalae</taxon>
        <taxon>rosids</taxon>
        <taxon>fabids</taxon>
        <taxon>Malpighiales</taxon>
        <taxon>Salicaceae</taxon>
        <taxon>Flacourtieae</taxon>
        <taxon>Dovyalis</taxon>
    </lineage>
</organism>
<evidence type="ECO:0000313" key="3">
    <source>
        <dbReference type="Proteomes" id="UP001314170"/>
    </source>
</evidence>
<name>A0AAV1SBN5_9ROSI</name>
<evidence type="ECO:0000313" key="2">
    <source>
        <dbReference type="EMBL" id="CAK7348786.1"/>
    </source>
</evidence>